<dbReference type="Proteomes" id="UP000597301">
    <property type="component" value="Unassembled WGS sequence"/>
</dbReference>
<dbReference type="InterPro" id="IPR018117">
    <property type="entry name" value="C5_DNA_meth_AS"/>
</dbReference>
<keyword evidence="4" id="KW-0680">Restriction system</keyword>
<accession>A0ABQ1NGQ4</accession>
<evidence type="ECO:0000256" key="3">
    <source>
        <dbReference type="ARBA" id="ARBA00022691"/>
    </source>
</evidence>
<sequence length="391" mass="44228">MKNYKFVSLFSGCGGMDLGFIQAGFTPIAAYDIWDVAVENYRNNIGSHAHIADLSLEKFSENIHCDIVLAGSPCQGFSTIGKRDIEDPRNNLIKKAVEIALKLEPKIIVLENVLGLLQGKHKKYWNYIIDKLENSGYRTITRIVDARDFGLPQSRKRVFVIASKGQKNLDVFNFSIKAKTLAECITDIADLPNHNPVQLSNESKDYIISSKILPGKKLCNVRGGIASVHTWDIPEVYGYVDEVEREILETIMKLRRRNRKRDFGDADPVDVKSIALEVSCDIERCLENLIDKKYLKKVGDFYDLANTFNGKYRRPDPNGVSYTVDTRFGDPKCFLHPVEHRGFSAREAARIQGFPDDYVFFGNVRDQFKMIGNAIPPVMAKGIAEKIKKII</sequence>
<evidence type="ECO:0000256" key="4">
    <source>
        <dbReference type="ARBA" id="ARBA00022747"/>
    </source>
</evidence>
<evidence type="ECO:0000313" key="10">
    <source>
        <dbReference type="Proteomes" id="UP000597301"/>
    </source>
</evidence>
<evidence type="ECO:0000256" key="8">
    <source>
        <dbReference type="RuleBase" id="RU000417"/>
    </source>
</evidence>
<keyword evidence="10" id="KW-1185">Reference proteome</keyword>
<protein>
    <recommendedName>
        <fullName evidence="8">Cytosine-specific methyltransferase</fullName>
        <ecNumber evidence="8">2.1.1.37</ecNumber>
    </recommendedName>
</protein>
<feature type="active site" evidence="6">
    <location>
        <position position="74"/>
    </location>
</feature>
<dbReference type="RefSeq" id="WP_188637766.1">
    <property type="nucleotide sequence ID" value="NZ_BMHM01000001.1"/>
</dbReference>
<dbReference type="PROSITE" id="PS51679">
    <property type="entry name" value="SAM_MT_C5"/>
    <property type="match status" value="1"/>
</dbReference>
<comment type="caution">
    <text evidence="9">The sequence shown here is derived from an EMBL/GenBank/DDBJ whole genome shotgun (WGS) entry which is preliminary data.</text>
</comment>
<dbReference type="PROSITE" id="PS00095">
    <property type="entry name" value="C5_MTASE_2"/>
    <property type="match status" value="1"/>
</dbReference>
<keyword evidence="1 6" id="KW-0489">Methyltransferase</keyword>
<dbReference type="Gene3D" id="3.40.50.150">
    <property type="entry name" value="Vaccinia Virus protein VP39"/>
    <property type="match status" value="1"/>
</dbReference>
<evidence type="ECO:0000256" key="5">
    <source>
        <dbReference type="ARBA" id="ARBA00047422"/>
    </source>
</evidence>
<dbReference type="PRINTS" id="PR00105">
    <property type="entry name" value="C5METTRFRASE"/>
</dbReference>
<dbReference type="EMBL" id="BMHM01000001">
    <property type="protein sequence ID" value="GGC76696.1"/>
    <property type="molecule type" value="Genomic_DNA"/>
</dbReference>
<dbReference type="Pfam" id="PF00145">
    <property type="entry name" value="DNA_methylase"/>
    <property type="match status" value="1"/>
</dbReference>
<organism evidence="9 10">
    <name type="scientific">Vreelandella lutescens</name>
    <dbReference type="NCBI Taxonomy" id="1602943"/>
    <lineage>
        <taxon>Bacteria</taxon>
        <taxon>Pseudomonadati</taxon>
        <taxon>Pseudomonadota</taxon>
        <taxon>Gammaproteobacteria</taxon>
        <taxon>Oceanospirillales</taxon>
        <taxon>Halomonadaceae</taxon>
        <taxon>Vreelandella</taxon>
    </lineage>
</organism>
<dbReference type="InterPro" id="IPR001525">
    <property type="entry name" value="C5_MeTfrase"/>
</dbReference>
<keyword evidence="2 6" id="KW-0808">Transferase</keyword>
<dbReference type="NCBIfam" id="TIGR00675">
    <property type="entry name" value="dcm"/>
    <property type="match status" value="1"/>
</dbReference>
<dbReference type="PANTHER" id="PTHR10629:SF52">
    <property type="entry name" value="DNA (CYTOSINE-5)-METHYLTRANSFERASE 1"/>
    <property type="match status" value="1"/>
</dbReference>
<comment type="similarity">
    <text evidence="6 7">Belongs to the class I-like SAM-binding methyltransferase superfamily. C5-methyltransferase family.</text>
</comment>
<reference evidence="10" key="1">
    <citation type="journal article" date="2019" name="Int. J. Syst. Evol. Microbiol.">
        <title>The Global Catalogue of Microorganisms (GCM) 10K type strain sequencing project: providing services to taxonomists for standard genome sequencing and annotation.</title>
        <authorList>
            <consortium name="The Broad Institute Genomics Platform"/>
            <consortium name="The Broad Institute Genome Sequencing Center for Infectious Disease"/>
            <person name="Wu L."/>
            <person name="Ma J."/>
        </authorList>
    </citation>
    <scope>NUCLEOTIDE SEQUENCE [LARGE SCALE GENOMIC DNA]</scope>
    <source>
        <strain evidence="10">CGMCC 1.15122</strain>
    </source>
</reference>
<dbReference type="SUPFAM" id="SSF53335">
    <property type="entry name" value="S-adenosyl-L-methionine-dependent methyltransferases"/>
    <property type="match status" value="1"/>
</dbReference>
<evidence type="ECO:0000256" key="7">
    <source>
        <dbReference type="RuleBase" id="RU000416"/>
    </source>
</evidence>
<keyword evidence="3 6" id="KW-0949">S-adenosyl-L-methionine</keyword>
<evidence type="ECO:0000313" key="9">
    <source>
        <dbReference type="EMBL" id="GGC76696.1"/>
    </source>
</evidence>
<evidence type="ECO:0000256" key="2">
    <source>
        <dbReference type="ARBA" id="ARBA00022679"/>
    </source>
</evidence>
<dbReference type="PROSITE" id="PS00094">
    <property type="entry name" value="C5_MTASE_1"/>
    <property type="match status" value="1"/>
</dbReference>
<name>A0ABQ1NGQ4_9GAMM</name>
<comment type="catalytic activity">
    <reaction evidence="5 8">
        <text>a 2'-deoxycytidine in DNA + S-adenosyl-L-methionine = a 5-methyl-2'-deoxycytidine in DNA + S-adenosyl-L-homocysteine + H(+)</text>
        <dbReference type="Rhea" id="RHEA:13681"/>
        <dbReference type="Rhea" id="RHEA-COMP:11369"/>
        <dbReference type="Rhea" id="RHEA-COMP:11370"/>
        <dbReference type="ChEBI" id="CHEBI:15378"/>
        <dbReference type="ChEBI" id="CHEBI:57856"/>
        <dbReference type="ChEBI" id="CHEBI:59789"/>
        <dbReference type="ChEBI" id="CHEBI:85452"/>
        <dbReference type="ChEBI" id="CHEBI:85454"/>
        <dbReference type="EC" id="2.1.1.37"/>
    </reaction>
</comment>
<dbReference type="InterPro" id="IPR029063">
    <property type="entry name" value="SAM-dependent_MTases_sf"/>
</dbReference>
<dbReference type="InterPro" id="IPR050390">
    <property type="entry name" value="C5-Methyltransferase"/>
</dbReference>
<evidence type="ECO:0000256" key="6">
    <source>
        <dbReference type="PROSITE-ProRule" id="PRU01016"/>
    </source>
</evidence>
<dbReference type="Gene3D" id="3.90.120.10">
    <property type="entry name" value="DNA Methylase, subunit A, domain 2"/>
    <property type="match status" value="1"/>
</dbReference>
<proteinExistence type="inferred from homology"/>
<dbReference type="PANTHER" id="PTHR10629">
    <property type="entry name" value="CYTOSINE-SPECIFIC METHYLTRANSFERASE"/>
    <property type="match status" value="1"/>
</dbReference>
<dbReference type="InterPro" id="IPR031303">
    <property type="entry name" value="C5_meth_CS"/>
</dbReference>
<dbReference type="GO" id="GO:0008168">
    <property type="term" value="F:methyltransferase activity"/>
    <property type="evidence" value="ECO:0007669"/>
    <property type="project" value="UniProtKB-KW"/>
</dbReference>
<dbReference type="EC" id="2.1.1.37" evidence="8"/>
<dbReference type="GO" id="GO:0032259">
    <property type="term" value="P:methylation"/>
    <property type="evidence" value="ECO:0007669"/>
    <property type="project" value="UniProtKB-KW"/>
</dbReference>
<gene>
    <name evidence="9" type="ORF">GCM10011382_03210</name>
</gene>
<evidence type="ECO:0000256" key="1">
    <source>
        <dbReference type="ARBA" id="ARBA00022603"/>
    </source>
</evidence>